<feature type="domain" description="Amidohydrolase-related" evidence="2">
    <location>
        <begin position="247"/>
        <end position="392"/>
    </location>
</feature>
<evidence type="ECO:0000313" key="4">
    <source>
        <dbReference type="Proteomes" id="UP000238430"/>
    </source>
</evidence>
<proteinExistence type="predicted"/>
<feature type="chain" id="PRO_5015722009" evidence="1">
    <location>
        <begin position="20"/>
        <end position="431"/>
    </location>
</feature>
<comment type="caution">
    <text evidence="3">The sequence shown here is derived from an EMBL/GenBank/DDBJ whole genome shotgun (WGS) entry which is preliminary data.</text>
</comment>
<dbReference type="Gene3D" id="3.20.20.140">
    <property type="entry name" value="Metal-dependent hydrolases"/>
    <property type="match status" value="1"/>
</dbReference>
<organism evidence="3 4">
    <name type="scientific">Mesoflavibacter zeaxanthinifaciens subsp. sabulilitoris</name>
    <dbReference type="NCBI Taxonomy" id="1520893"/>
    <lineage>
        <taxon>Bacteria</taxon>
        <taxon>Pseudomonadati</taxon>
        <taxon>Bacteroidota</taxon>
        <taxon>Flavobacteriia</taxon>
        <taxon>Flavobacteriales</taxon>
        <taxon>Flavobacteriaceae</taxon>
        <taxon>Mesoflavibacter</taxon>
    </lineage>
</organism>
<dbReference type="InterPro" id="IPR032466">
    <property type="entry name" value="Metal_Hydrolase"/>
</dbReference>
<name>A0A2T1NPI9_9FLAO</name>
<keyword evidence="4" id="KW-1185">Reference proteome</keyword>
<dbReference type="SUPFAM" id="SSF51338">
    <property type="entry name" value="Composite domain of metallo-dependent hydrolases"/>
    <property type="match status" value="1"/>
</dbReference>
<protein>
    <submittedName>
        <fullName evidence="3">Amidohydrolase</fullName>
    </submittedName>
</protein>
<feature type="signal peptide" evidence="1">
    <location>
        <begin position="1"/>
        <end position="19"/>
    </location>
</feature>
<gene>
    <name evidence="3" type="ORF">C7H61_00145</name>
</gene>
<dbReference type="InterPro" id="IPR051781">
    <property type="entry name" value="Metallo-dep_Hydrolase"/>
</dbReference>
<sequence>MKKLNILILTLLVSLYGLAQQTPAPKQTNAYSIEGATLHMGNGNVIKNSLIMFDNGKITFIGSAMMKIARQGEVIDAKGKHVYPGFIAPNSTLGLVEVDAVRASDDEDEIGAMNPHVRSIIAYNTESKVVESMRPNGVLMAQITPRGGRISGTSSIVQLDAWNWEDAIIKEDDGIHLNWPRAYSRGRWWLGEPMVLTENKNYSKEVDELKNYFAENKAYQAGNTSPKDIPFDALQGLINGNKTLYVHVDNEKGITDAINFAKAQNIKKTVIVGGYEANNVTDLLKENNVPVLLQRVHSLPNSGDDDYDLPYKLATQLVEAGVLVGLENAGDMERMNTRNLPFLAGTTVAYGLTKEQALSLITYNTAKILGIDDTVGSLEVGKDATLFISEGDALDMRTNKLTKAFIQGRDISLETHQTELAKRYSEKYKKQ</sequence>
<dbReference type="AlphaFoldDB" id="A0A2T1NPI9"/>
<evidence type="ECO:0000259" key="2">
    <source>
        <dbReference type="Pfam" id="PF01979"/>
    </source>
</evidence>
<dbReference type="Pfam" id="PF01979">
    <property type="entry name" value="Amidohydro_1"/>
    <property type="match status" value="1"/>
</dbReference>
<keyword evidence="1" id="KW-0732">Signal</keyword>
<dbReference type="SUPFAM" id="SSF51556">
    <property type="entry name" value="Metallo-dependent hydrolases"/>
    <property type="match status" value="1"/>
</dbReference>
<reference evidence="3 4" key="1">
    <citation type="submission" date="2018-03" db="EMBL/GenBank/DDBJ databases">
        <title>Mesoflavibacter sp. HG37 and Mesoflavibacter sp. HG96 sp.nov., two marine bacteria isolated from seawater of Western Pacific Ocean.</title>
        <authorList>
            <person name="Cheng H."/>
            <person name="Wu Y.-H."/>
            <person name="Guo L.-L."/>
            <person name="Xu X.-W."/>
        </authorList>
    </citation>
    <scope>NUCLEOTIDE SEQUENCE [LARGE SCALE GENOMIC DNA]</scope>
    <source>
        <strain evidence="3 4">KCTC 42117</strain>
    </source>
</reference>
<dbReference type="EMBL" id="PXOT01000009">
    <property type="protein sequence ID" value="PSG94814.1"/>
    <property type="molecule type" value="Genomic_DNA"/>
</dbReference>
<evidence type="ECO:0000256" key="1">
    <source>
        <dbReference type="SAM" id="SignalP"/>
    </source>
</evidence>
<dbReference type="Proteomes" id="UP000238430">
    <property type="component" value="Unassembled WGS sequence"/>
</dbReference>
<dbReference type="OrthoDB" id="783596at2"/>
<dbReference type="InterPro" id="IPR011059">
    <property type="entry name" value="Metal-dep_hydrolase_composite"/>
</dbReference>
<dbReference type="InterPro" id="IPR006680">
    <property type="entry name" value="Amidohydro-rel"/>
</dbReference>
<evidence type="ECO:0000313" key="3">
    <source>
        <dbReference type="EMBL" id="PSG94814.1"/>
    </source>
</evidence>
<dbReference type="GO" id="GO:0016810">
    <property type="term" value="F:hydrolase activity, acting on carbon-nitrogen (but not peptide) bonds"/>
    <property type="evidence" value="ECO:0007669"/>
    <property type="project" value="InterPro"/>
</dbReference>
<dbReference type="PANTHER" id="PTHR43135">
    <property type="entry name" value="ALPHA-D-RIBOSE 1-METHYLPHOSPHONATE 5-TRIPHOSPHATE DIPHOSPHATASE"/>
    <property type="match status" value="1"/>
</dbReference>
<dbReference type="RefSeq" id="WP_106676029.1">
    <property type="nucleotide sequence ID" value="NZ_JACHWV010000009.1"/>
</dbReference>
<keyword evidence="3" id="KW-0378">Hydrolase</keyword>
<accession>A0A2T1NPI9</accession>
<dbReference type="PANTHER" id="PTHR43135:SF3">
    <property type="entry name" value="ALPHA-D-RIBOSE 1-METHYLPHOSPHONATE 5-TRIPHOSPHATE DIPHOSPHATASE"/>
    <property type="match status" value="1"/>
</dbReference>